<feature type="compositionally biased region" description="Gly residues" evidence="1">
    <location>
        <begin position="1"/>
        <end position="12"/>
    </location>
</feature>
<feature type="compositionally biased region" description="Low complexity" evidence="1">
    <location>
        <begin position="419"/>
        <end position="429"/>
    </location>
</feature>
<dbReference type="AlphaFoldDB" id="A0A9P6UJL1"/>
<feature type="compositionally biased region" description="Basic and acidic residues" evidence="1">
    <location>
        <begin position="122"/>
        <end position="133"/>
    </location>
</feature>
<feature type="region of interest" description="Disordered" evidence="1">
    <location>
        <begin position="242"/>
        <end position="281"/>
    </location>
</feature>
<proteinExistence type="predicted"/>
<feature type="compositionally biased region" description="Basic and acidic residues" evidence="1">
    <location>
        <begin position="19"/>
        <end position="29"/>
    </location>
</feature>
<accession>A0A9P6UJL1</accession>
<protein>
    <submittedName>
        <fullName evidence="2">Uncharacterized protein</fullName>
    </submittedName>
</protein>
<gene>
    <name evidence="2" type="ORF">BGZ97_013310</name>
</gene>
<keyword evidence="3" id="KW-1185">Reference proteome</keyword>
<dbReference type="OrthoDB" id="2432719at2759"/>
<feature type="non-terminal residue" evidence="2">
    <location>
        <position position="1"/>
    </location>
</feature>
<organism evidence="2 3">
    <name type="scientific">Linnemannia gamsii</name>
    <dbReference type="NCBI Taxonomy" id="64522"/>
    <lineage>
        <taxon>Eukaryota</taxon>
        <taxon>Fungi</taxon>
        <taxon>Fungi incertae sedis</taxon>
        <taxon>Mucoromycota</taxon>
        <taxon>Mortierellomycotina</taxon>
        <taxon>Mortierellomycetes</taxon>
        <taxon>Mortierellales</taxon>
        <taxon>Mortierellaceae</taxon>
        <taxon>Linnemannia</taxon>
    </lineage>
</organism>
<reference evidence="2" key="1">
    <citation type="journal article" date="2020" name="Fungal Divers.">
        <title>Resolving the Mortierellaceae phylogeny through synthesis of multi-gene phylogenetics and phylogenomics.</title>
        <authorList>
            <person name="Vandepol N."/>
            <person name="Liber J."/>
            <person name="Desiro A."/>
            <person name="Na H."/>
            <person name="Kennedy M."/>
            <person name="Barry K."/>
            <person name="Grigoriev I.V."/>
            <person name="Miller A.N."/>
            <person name="O'Donnell K."/>
            <person name="Stajich J.E."/>
            <person name="Bonito G."/>
        </authorList>
    </citation>
    <scope>NUCLEOTIDE SEQUENCE</scope>
    <source>
        <strain evidence="2">NVP60</strain>
    </source>
</reference>
<feature type="region of interest" description="Disordered" evidence="1">
    <location>
        <begin position="1"/>
        <end position="166"/>
    </location>
</feature>
<evidence type="ECO:0000256" key="1">
    <source>
        <dbReference type="SAM" id="MobiDB-lite"/>
    </source>
</evidence>
<feature type="compositionally biased region" description="Polar residues" evidence="1">
    <location>
        <begin position="145"/>
        <end position="165"/>
    </location>
</feature>
<comment type="caution">
    <text evidence="2">The sequence shown here is derived from an EMBL/GenBank/DDBJ whole genome shotgun (WGS) entry which is preliminary data.</text>
</comment>
<evidence type="ECO:0000313" key="3">
    <source>
        <dbReference type="Proteomes" id="UP000823405"/>
    </source>
</evidence>
<feature type="compositionally biased region" description="Gly residues" evidence="1">
    <location>
        <begin position="332"/>
        <end position="343"/>
    </location>
</feature>
<feature type="region of interest" description="Disordered" evidence="1">
    <location>
        <begin position="497"/>
        <end position="542"/>
    </location>
</feature>
<feature type="compositionally biased region" description="Polar residues" evidence="1">
    <location>
        <begin position="78"/>
        <end position="107"/>
    </location>
</feature>
<feature type="compositionally biased region" description="Basic and acidic residues" evidence="1">
    <location>
        <begin position="398"/>
        <end position="409"/>
    </location>
</feature>
<name>A0A9P6UJL1_9FUNG</name>
<feature type="compositionally biased region" description="Low complexity" evidence="1">
    <location>
        <begin position="449"/>
        <end position="465"/>
    </location>
</feature>
<sequence>MDRGGGGGGGGVAYANRNGRHDYDDRHADNGGYHGYNNHSNDSNGGGYRRNAGPGYNNSPSGASGAGGGYGSGRSGANWGQFNGSTGNGRSRNDSSQYPDRSSNMASGGSIHGGSPPNSHGYDGHGRGEHRNSFGDSSYKGHGNNGNDASNPSESLKAYQQSKSSDPYAVGLRSSAAFFHETYDKLERPGGFADSTTGTQYTVTVIKTYREMATQTTDDQISGSQDSTWNGVRIISTGKQQPLLQHSQQPPPQHPQQQQQRSTQAYPKTPLAPAVANPPRSTATVTSLLNAVLTPTQSPVVSSATATKPNASGSYGSSNQYSSDERRSYGMTGSGGATGGSGGYKSSDNAPIASSAYQKPPPATVSSANKSLALSENSSWMAAPDTDIRRNSATTHQDNTRNEAAKKADPWGAPPLPPAASAKAADPWLQPAAASSAKADSWGQPAAASNSTTGSGSSSWGNTTQGKAVSELVDWSTGLVSEFPTEAKPTFMTVTERWDKMGKYDPSYVARQDTNNRQNTQQQQQQQQQQQPQQQQPQQQQQ</sequence>
<feature type="region of interest" description="Disordered" evidence="1">
    <location>
        <begin position="297"/>
        <end position="465"/>
    </location>
</feature>
<feature type="compositionally biased region" description="Low complexity" evidence="1">
    <location>
        <begin position="53"/>
        <end position="63"/>
    </location>
</feature>
<feature type="compositionally biased region" description="Low complexity" evidence="1">
    <location>
        <begin position="521"/>
        <end position="542"/>
    </location>
</feature>
<evidence type="ECO:0000313" key="2">
    <source>
        <dbReference type="EMBL" id="KAG0308635.1"/>
    </source>
</evidence>
<dbReference type="Proteomes" id="UP000823405">
    <property type="component" value="Unassembled WGS sequence"/>
</dbReference>
<feature type="compositionally biased region" description="Polar residues" evidence="1">
    <location>
        <begin position="364"/>
        <end position="380"/>
    </location>
</feature>
<feature type="compositionally biased region" description="Polar residues" evidence="1">
    <location>
        <begin position="297"/>
        <end position="311"/>
    </location>
</feature>
<feature type="compositionally biased region" description="Gly residues" evidence="1">
    <location>
        <begin position="64"/>
        <end position="74"/>
    </location>
</feature>
<feature type="compositionally biased region" description="Low complexity" evidence="1">
    <location>
        <begin position="312"/>
        <end position="322"/>
    </location>
</feature>
<dbReference type="EMBL" id="JAAAIN010000984">
    <property type="protein sequence ID" value="KAG0308635.1"/>
    <property type="molecule type" value="Genomic_DNA"/>
</dbReference>